<evidence type="ECO:0000259" key="3">
    <source>
        <dbReference type="Pfam" id="PF13202"/>
    </source>
</evidence>
<feature type="chain" id="PRO_5045250874" description="EF-hand domain-containing protein" evidence="2">
    <location>
        <begin position="23"/>
        <end position="135"/>
    </location>
</feature>
<accession>A0ABT5HTV6</accession>
<protein>
    <recommendedName>
        <fullName evidence="3">EF-hand domain-containing protein</fullName>
    </recommendedName>
</protein>
<comment type="caution">
    <text evidence="4">The sequence shown here is derived from an EMBL/GenBank/DDBJ whole genome shotgun (WGS) entry which is preliminary data.</text>
</comment>
<proteinExistence type="predicted"/>
<dbReference type="SUPFAM" id="SSF47473">
    <property type="entry name" value="EF-hand"/>
    <property type="match status" value="1"/>
</dbReference>
<dbReference type="InterPro" id="IPR011992">
    <property type="entry name" value="EF-hand-dom_pair"/>
</dbReference>
<evidence type="ECO:0000313" key="4">
    <source>
        <dbReference type="EMBL" id="MDC7683503.1"/>
    </source>
</evidence>
<feature type="domain" description="EF-hand" evidence="3">
    <location>
        <begin position="113"/>
        <end position="129"/>
    </location>
</feature>
<dbReference type="EMBL" id="JAQQKX010000006">
    <property type="protein sequence ID" value="MDC7683503.1"/>
    <property type="molecule type" value="Genomic_DNA"/>
</dbReference>
<keyword evidence="2" id="KW-0732">Signal</keyword>
<dbReference type="Proteomes" id="UP001214854">
    <property type="component" value="Unassembled WGS sequence"/>
</dbReference>
<evidence type="ECO:0000313" key="5">
    <source>
        <dbReference type="Proteomes" id="UP001214854"/>
    </source>
</evidence>
<dbReference type="PROSITE" id="PS00018">
    <property type="entry name" value="EF_HAND_1"/>
    <property type="match status" value="1"/>
</dbReference>
<feature type="signal peptide" evidence="2">
    <location>
        <begin position="1"/>
        <end position="22"/>
    </location>
</feature>
<gene>
    <name evidence="4" type="ORF">PQU92_09465</name>
</gene>
<sequence>MKIHTPLALAGALLLAAGAANAQTALPEHFAKMDKDGDGKLSPAEWTRDKPQTFKKMDANGDKFADKAEVEKFYVAIAPLDDPKTAKRISGVLNADTNGDGKVTIEELTEYSLVDFKKRDKDGDGFISGDDAAKK</sequence>
<evidence type="ECO:0000256" key="2">
    <source>
        <dbReference type="SAM" id="SignalP"/>
    </source>
</evidence>
<dbReference type="InterPro" id="IPR018247">
    <property type="entry name" value="EF_Hand_1_Ca_BS"/>
</dbReference>
<feature type="domain" description="EF-hand" evidence="3">
    <location>
        <begin position="95"/>
        <end position="108"/>
    </location>
</feature>
<name>A0ABT5HTV6_9CAUL</name>
<dbReference type="RefSeq" id="WP_272747970.1">
    <property type="nucleotide sequence ID" value="NZ_JAQQKX010000006.1"/>
</dbReference>
<organism evidence="4 5">
    <name type="scientific">Asticcacaulis aquaticus</name>
    <dbReference type="NCBI Taxonomy" id="2984212"/>
    <lineage>
        <taxon>Bacteria</taxon>
        <taxon>Pseudomonadati</taxon>
        <taxon>Pseudomonadota</taxon>
        <taxon>Alphaproteobacteria</taxon>
        <taxon>Caulobacterales</taxon>
        <taxon>Caulobacteraceae</taxon>
        <taxon>Asticcacaulis</taxon>
    </lineage>
</organism>
<dbReference type="Gene3D" id="1.10.238.10">
    <property type="entry name" value="EF-hand"/>
    <property type="match status" value="2"/>
</dbReference>
<dbReference type="Pfam" id="PF13202">
    <property type="entry name" value="EF-hand_5"/>
    <property type="match status" value="3"/>
</dbReference>
<dbReference type="InterPro" id="IPR002048">
    <property type="entry name" value="EF_hand_dom"/>
</dbReference>
<evidence type="ECO:0000256" key="1">
    <source>
        <dbReference type="SAM" id="MobiDB-lite"/>
    </source>
</evidence>
<keyword evidence="5" id="KW-1185">Reference proteome</keyword>
<feature type="domain" description="EF-hand" evidence="3">
    <location>
        <begin position="30"/>
        <end position="48"/>
    </location>
</feature>
<feature type="region of interest" description="Disordered" evidence="1">
    <location>
        <begin position="32"/>
        <end position="52"/>
    </location>
</feature>
<reference evidence="4 5" key="1">
    <citation type="submission" date="2023-01" db="EMBL/GenBank/DDBJ databases">
        <title>Novel species of the genus Asticcacaulis isolated from rivers.</title>
        <authorList>
            <person name="Lu H."/>
        </authorList>
    </citation>
    <scope>NUCLEOTIDE SEQUENCE [LARGE SCALE GENOMIC DNA]</scope>
    <source>
        <strain evidence="4 5">BYS171W</strain>
    </source>
</reference>